<accession>A0AA38P524</accession>
<feature type="compositionally biased region" description="Basic and acidic residues" evidence="1">
    <location>
        <begin position="33"/>
        <end position="46"/>
    </location>
</feature>
<organism evidence="3 4">
    <name type="scientific">Lentinula raphanica</name>
    <dbReference type="NCBI Taxonomy" id="153919"/>
    <lineage>
        <taxon>Eukaryota</taxon>
        <taxon>Fungi</taxon>
        <taxon>Dikarya</taxon>
        <taxon>Basidiomycota</taxon>
        <taxon>Agaricomycotina</taxon>
        <taxon>Agaricomycetes</taxon>
        <taxon>Agaricomycetidae</taxon>
        <taxon>Agaricales</taxon>
        <taxon>Marasmiineae</taxon>
        <taxon>Omphalotaceae</taxon>
        <taxon>Lentinula</taxon>
    </lineage>
</organism>
<protein>
    <submittedName>
        <fullName evidence="3">Uncharacterized protein</fullName>
    </submittedName>
</protein>
<reference evidence="3" key="1">
    <citation type="submission" date="2022-08" db="EMBL/GenBank/DDBJ databases">
        <authorList>
            <consortium name="DOE Joint Genome Institute"/>
            <person name="Min B."/>
            <person name="Riley R."/>
            <person name="Sierra-Patev S."/>
            <person name="Naranjo-Ortiz M."/>
            <person name="Looney B."/>
            <person name="Konkel Z."/>
            <person name="Slot J.C."/>
            <person name="Sakamoto Y."/>
            <person name="Steenwyk J.L."/>
            <person name="Rokas A."/>
            <person name="Carro J."/>
            <person name="Camarero S."/>
            <person name="Ferreira P."/>
            <person name="Molpeceres G."/>
            <person name="Ruiz-Duenas F.J."/>
            <person name="Serrano A."/>
            <person name="Henrissat B."/>
            <person name="Drula E."/>
            <person name="Hughes K.W."/>
            <person name="Mata J.L."/>
            <person name="Ishikawa N.K."/>
            <person name="Vargas-Isla R."/>
            <person name="Ushijima S."/>
            <person name="Smith C.A."/>
            <person name="Ahrendt S."/>
            <person name="Andreopoulos W."/>
            <person name="He G."/>
            <person name="Labutti K."/>
            <person name="Lipzen A."/>
            <person name="Ng V."/>
            <person name="Sandor L."/>
            <person name="Barry K."/>
            <person name="Martinez A.T."/>
            <person name="Xiao Y."/>
            <person name="Gibbons J.G."/>
            <person name="Terashima K."/>
            <person name="Hibbett D.S."/>
            <person name="Grigoriev I.V."/>
        </authorList>
    </citation>
    <scope>NUCLEOTIDE SEQUENCE</scope>
    <source>
        <strain evidence="3">TFB9207</strain>
    </source>
</reference>
<gene>
    <name evidence="3" type="ORF">F5878DRAFT_625813</name>
</gene>
<name>A0AA38P524_9AGAR</name>
<feature type="region of interest" description="Disordered" evidence="1">
    <location>
        <begin position="33"/>
        <end position="56"/>
    </location>
</feature>
<evidence type="ECO:0000256" key="1">
    <source>
        <dbReference type="SAM" id="MobiDB-lite"/>
    </source>
</evidence>
<dbReference type="EMBL" id="MU806341">
    <property type="protein sequence ID" value="KAJ3836188.1"/>
    <property type="molecule type" value="Genomic_DNA"/>
</dbReference>
<dbReference type="Proteomes" id="UP001163846">
    <property type="component" value="Unassembled WGS sequence"/>
</dbReference>
<evidence type="ECO:0000313" key="4">
    <source>
        <dbReference type="Proteomes" id="UP001163846"/>
    </source>
</evidence>
<comment type="caution">
    <text evidence="3">The sequence shown here is derived from an EMBL/GenBank/DDBJ whole genome shotgun (WGS) entry which is preliminary data.</text>
</comment>
<sequence>MYPFRNSTWHSLVASMLLLSIITAAIAAPTLDRERTGSLEAEDSRPAKKPKKSSDPAPVIRSYILFMAVPGKAHWDKEKRELRGIDPKA</sequence>
<keyword evidence="4" id="KW-1185">Reference proteome</keyword>
<feature type="chain" id="PRO_5041339636" evidence="2">
    <location>
        <begin position="28"/>
        <end position="89"/>
    </location>
</feature>
<evidence type="ECO:0000256" key="2">
    <source>
        <dbReference type="SAM" id="SignalP"/>
    </source>
</evidence>
<evidence type="ECO:0000313" key="3">
    <source>
        <dbReference type="EMBL" id="KAJ3836188.1"/>
    </source>
</evidence>
<feature type="signal peptide" evidence="2">
    <location>
        <begin position="1"/>
        <end position="27"/>
    </location>
</feature>
<dbReference type="AlphaFoldDB" id="A0AA38P524"/>
<proteinExistence type="predicted"/>
<keyword evidence="2" id="KW-0732">Signal</keyword>